<gene>
    <name evidence="1" type="ORF">VF08_01605</name>
</gene>
<dbReference type="Proteomes" id="UP000222310">
    <property type="component" value="Unassembled WGS sequence"/>
</dbReference>
<evidence type="ECO:0008006" key="3">
    <source>
        <dbReference type="Google" id="ProtNLM"/>
    </source>
</evidence>
<comment type="caution">
    <text evidence="1">The sequence shown here is derived from an EMBL/GenBank/DDBJ whole genome shotgun (WGS) entry which is preliminary data.</text>
</comment>
<protein>
    <recommendedName>
        <fullName evidence="3">DUF1822 family protein</fullName>
    </recommendedName>
</protein>
<sequence>MTFDVSPIPEQLTLEISPSSQTEESPAFSTSGARWRAAINQMCLDAFLPWLREEQFPTARLWTQIAALPSFWEFVNGSAIVCDGLRLVLIPTTAIDTTELRIPQEWVDIPSWVADYYIGIQINPNGGWLSVWGYTTHRQLKTKGVYDAGDRTYSLDEDYLIKDINGLWITRQLCPEEILRAAVTPLPELPLAQAQNLLERLGNSEVVFPRLAISFELWGALLAHGGWRQQLYERRQGLSPQWSIQQWLQTGVSNLAQQLGWGMTRLQLAPRGVRSRENAQSNVCLSRQLTIADYTCELRVFPRENFTENVWRFELQNANPDEIIPVGFKLRLLTEDLQPFMNNEDTATQASDRLYVDVELEPGEGLVWEVEPTPDGYEREILRF</sequence>
<dbReference type="InterPro" id="IPR014951">
    <property type="entry name" value="DUF1822"/>
</dbReference>
<evidence type="ECO:0000313" key="2">
    <source>
        <dbReference type="Proteomes" id="UP000222310"/>
    </source>
</evidence>
<reference evidence="1 2" key="1">
    <citation type="submission" date="2015-02" db="EMBL/GenBank/DDBJ databases">
        <title>Nostoc linckia genome annotation.</title>
        <authorList>
            <person name="Zhou Z."/>
        </authorList>
    </citation>
    <scope>NUCLEOTIDE SEQUENCE [LARGE SCALE GENOMIC DNA]</scope>
    <source>
        <strain evidence="2">z8</strain>
    </source>
</reference>
<name>A0A9Q6ENG2_NOSLI</name>
<dbReference type="GeneID" id="57091998"/>
<dbReference type="RefSeq" id="WP_099065813.1">
    <property type="nucleotide sequence ID" value="NZ_LAHD01000002.1"/>
</dbReference>
<evidence type="ECO:0000313" key="1">
    <source>
        <dbReference type="EMBL" id="PHK07317.1"/>
    </source>
</evidence>
<dbReference type="AlphaFoldDB" id="A0A9Q6ENG2"/>
<dbReference type="Pfam" id="PF08852">
    <property type="entry name" value="DUF1822"/>
    <property type="match status" value="1"/>
</dbReference>
<proteinExistence type="predicted"/>
<dbReference type="EMBL" id="LAHD01000002">
    <property type="protein sequence ID" value="PHK07317.1"/>
    <property type="molecule type" value="Genomic_DNA"/>
</dbReference>
<organism evidence="1 2">
    <name type="scientific">Nostoc linckia z8</name>
    <dbReference type="NCBI Taxonomy" id="1628746"/>
    <lineage>
        <taxon>Bacteria</taxon>
        <taxon>Bacillati</taxon>
        <taxon>Cyanobacteriota</taxon>
        <taxon>Cyanophyceae</taxon>
        <taxon>Nostocales</taxon>
        <taxon>Nostocaceae</taxon>
        <taxon>Nostoc</taxon>
    </lineage>
</organism>
<accession>A0A9Q6ENG2</accession>